<accession>A0AAD7I009</accession>
<dbReference type="AlphaFoldDB" id="A0AAD7I009"/>
<feature type="transmembrane region" description="Helical" evidence="1">
    <location>
        <begin position="159"/>
        <end position="179"/>
    </location>
</feature>
<keyword evidence="4" id="KW-1185">Reference proteome</keyword>
<keyword evidence="1" id="KW-0472">Membrane</keyword>
<dbReference type="Proteomes" id="UP001215598">
    <property type="component" value="Unassembled WGS sequence"/>
</dbReference>
<dbReference type="InterPro" id="IPR045338">
    <property type="entry name" value="DUF6535"/>
</dbReference>
<feature type="transmembrane region" description="Helical" evidence="1">
    <location>
        <begin position="23"/>
        <end position="42"/>
    </location>
</feature>
<keyword evidence="1" id="KW-1133">Transmembrane helix</keyword>
<keyword evidence="1" id="KW-0812">Transmembrane</keyword>
<dbReference type="Pfam" id="PF20153">
    <property type="entry name" value="DUF6535"/>
    <property type="match status" value="1"/>
</dbReference>
<evidence type="ECO:0000313" key="3">
    <source>
        <dbReference type="EMBL" id="KAJ7731198.1"/>
    </source>
</evidence>
<sequence>WTIYLTEAKKYDKSLVESWKDNMTGILIFSGLLSAVVTAFIVEAYKTLQTDSGNTTNQLLTQISLQLAQISSGSNGTLTVSPVPQFVPSKSALACNILWFTSLSFSLCCALVAILVGQWAQDFLHFADKHSAPVVGARIISYLYYGIRRFNMHTMVAMIPLLLHTSLFLFFAGLIAFLIPINVVVMAVSAAVFAIFTMIYLVLTVLPLFYLECPYRTPLS</sequence>
<feature type="non-terminal residue" evidence="3">
    <location>
        <position position="220"/>
    </location>
</feature>
<protein>
    <recommendedName>
        <fullName evidence="2">DUF6535 domain-containing protein</fullName>
    </recommendedName>
</protein>
<feature type="non-terminal residue" evidence="3">
    <location>
        <position position="1"/>
    </location>
</feature>
<evidence type="ECO:0000256" key="1">
    <source>
        <dbReference type="SAM" id="Phobius"/>
    </source>
</evidence>
<comment type="caution">
    <text evidence="3">The sequence shown here is derived from an EMBL/GenBank/DDBJ whole genome shotgun (WGS) entry which is preliminary data.</text>
</comment>
<proteinExistence type="predicted"/>
<feature type="domain" description="DUF6535" evidence="2">
    <location>
        <begin position="1"/>
        <end position="179"/>
    </location>
</feature>
<feature type="transmembrane region" description="Helical" evidence="1">
    <location>
        <begin position="97"/>
        <end position="119"/>
    </location>
</feature>
<organism evidence="3 4">
    <name type="scientific">Mycena metata</name>
    <dbReference type="NCBI Taxonomy" id="1033252"/>
    <lineage>
        <taxon>Eukaryota</taxon>
        <taxon>Fungi</taxon>
        <taxon>Dikarya</taxon>
        <taxon>Basidiomycota</taxon>
        <taxon>Agaricomycotina</taxon>
        <taxon>Agaricomycetes</taxon>
        <taxon>Agaricomycetidae</taxon>
        <taxon>Agaricales</taxon>
        <taxon>Marasmiineae</taxon>
        <taxon>Mycenaceae</taxon>
        <taxon>Mycena</taxon>
    </lineage>
</organism>
<gene>
    <name evidence="3" type="ORF">B0H16DRAFT_1220725</name>
</gene>
<feature type="transmembrane region" description="Helical" evidence="1">
    <location>
        <begin position="131"/>
        <end position="147"/>
    </location>
</feature>
<name>A0AAD7I009_9AGAR</name>
<evidence type="ECO:0000313" key="4">
    <source>
        <dbReference type="Proteomes" id="UP001215598"/>
    </source>
</evidence>
<dbReference type="EMBL" id="JARKIB010000154">
    <property type="protein sequence ID" value="KAJ7731198.1"/>
    <property type="molecule type" value="Genomic_DNA"/>
</dbReference>
<feature type="transmembrane region" description="Helical" evidence="1">
    <location>
        <begin position="185"/>
        <end position="211"/>
    </location>
</feature>
<reference evidence="3" key="1">
    <citation type="submission" date="2023-03" db="EMBL/GenBank/DDBJ databases">
        <title>Massive genome expansion in bonnet fungi (Mycena s.s.) driven by repeated elements and novel gene families across ecological guilds.</title>
        <authorList>
            <consortium name="Lawrence Berkeley National Laboratory"/>
            <person name="Harder C.B."/>
            <person name="Miyauchi S."/>
            <person name="Viragh M."/>
            <person name="Kuo A."/>
            <person name="Thoen E."/>
            <person name="Andreopoulos B."/>
            <person name="Lu D."/>
            <person name="Skrede I."/>
            <person name="Drula E."/>
            <person name="Henrissat B."/>
            <person name="Morin E."/>
            <person name="Kohler A."/>
            <person name="Barry K."/>
            <person name="LaButti K."/>
            <person name="Morin E."/>
            <person name="Salamov A."/>
            <person name="Lipzen A."/>
            <person name="Mereny Z."/>
            <person name="Hegedus B."/>
            <person name="Baldrian P."/>
            <person name="Stursova M."/>
            <person name="Weitz H."/>
            <person name="Taylor A."/>
            <person name="Grigoriev I.V."/>
            <person name="Nagy L.G."/>
            <person name="Martin F."/>
            <person name="Kauserud H."/>
        </authorList>
    </citation>
    <scope>NUCLEOTIDE SEQUENCE</scope>
    <source>
        <strain evidence="3">CBHHK182m</strain>
    </source>
</reference>
<evidence type="ECO:0000259" key="2">
    <source>
        <dbReference type="Pfam" id="PF20153"/>
    </source>
</evidence>